<accession>A0ABN2S657</accession>
<sequence>MWVAGGTVPRMAERVEAWWARRQFSRGAEVPYPVGTYREAWAPFPMLIRQYHPELNAGITLTQIPPAADVLLLWQCEAGHLFAATPSEQRARPGRERRRSAWCPECTLLANPPRIKGAGEGSGAWVMGVGAVDAGAAGSGVPVPGPRTSGISRQSSRSTKSLRPVCAKTPTLPVGEPFLSECAPRPASAVEARLRADLFARLGVTSGLNAVRISRPFFDHVEVWPDILLPELRIAVEYDTTGRFGLEHVGKREDADRRKDRALRTAGWEVVRIRTGKLEKLGPHDVQLSSMGRRGIDRLVDVFRDIRGPLFVDAYLL</sequence>
<organism evidence="3 4">
    <name type="scientific">Microbacterium pumilum</name>
    <dbReference type="NCBI Taxonomy" id="344165"/>
    <lineage>
        <taxon>Bacteria</taxon>
        <taxon>Bacillati</taxon>
        <taxon>Actinomycetota</taxon>
        <taxon>Actinomycetes</taxon>
        <taxon>Micrococcales</taxon>
        <taxon>Microbacteriaceae</taxon>
        <taxon>Microbacterium</taxon>
    </lineage>
</organism>
<reference evidence="3 4" key="1">
    <citation type="journal article" date="2019" name="Int. J. Syst. Evol. Microbiol.">
        <title>The Global Catalogue of Microorganisms (GCM) 10K type strain sequencing project: providing services to taxonomists for standard genome sequencing and annotation.</title>
        <authorList>
            <consortium name="The Broad Institute Genomics Platform"/>
            <consortium name="The Broad Institute Genome Sequencing Center for Infectious Disease"/>
            <person name="Wu L."/>
            <person name="Ma J."/>
        </authorList>
    </citation>
    <scope>NUCLEOTIDE SEQUENCE [LARGE SCALE GENOMIC DNA]</scope>
    <source>
        <strain evidence="3 4">JCM 14902</strain>
    </source>
</reference>
<evidence type="ECO:0000256" key="1">
    <source>
        <dbReference type="SAM" id="MobiDB-lite"/>
    </source>
</evidence>
<feature type="domain" description="Treble clef zinc finger" evidence="2">
    <location>
        <begin position="47"/>
        <end position="107"/>
    </location>
</feature>
<feature type="compositionally biased region" description="Polar residues" evidence="1">
    <location>
        <begin position="149"/>
        <end position="161"/>
    </location>
</feature>
<comment type="caution">
    <text evidence="3">The sequence shown here is derived from an EMBL/GenBank/DDBJ whole genome shotgun (WGS) entry which is preliminary data.</text>
</comment>
<evidence type="ECO:0000313" key="3">
    <source>
        <dbReference type="EMBL" id="GAA1981118.1"/>
    </source>
</evidence>
<dbReference type="InterPro" id="IPR025487">
    <property type="entry name" value="DUF4379"/>
</dbReference>
<protein>
    <recommendedName>
        <fullName evidence="2">Treble clef zinc finger domain-containing protein</fullName>
    </recommendedName>
</protein>
<gene>
    <name evidence="3" type="ORF">GCM10009777_13330</name>
</gene>
<dbReference type="Proteomes" id="UP001500326">
    <property type="component" value="Unassembled WGS sequence"/>
</dbReference>
<name>A0ABN2S657_9MICO</name>
<evidence type="ECO:0000259" key="2">
    <source>
        <dbReference type="Pfam" id="PF14311"/>
    </source>
</evidence>
<keyword evidence="4" id="KW-1185">Reference proteome</keyword>
<dbReference type="EMBL" id="BAAAOH010000001">
    <property type="protein sequence ID" value="GAA1981118.1"/>
    <property type="molecule type" value="Genomic_DNA"/>
</dbReference>
<feature type="region of interest" description="Disordered" evidence="1">
    <location>
        <begin position="140"/>
        <end position="162"/>
    </location>
</feature>
<proteinExistence type="predicted"/>
<dbReference type="Pfam" id="PF14311">
    <property type="entry name" value="DUF4379"/>
    <property type="match status" value="1"/>
</dbReference>
<evidence type="ECO:0000313" key="4">
    <source>
        <dbReference type="Proteomes" id="UP001500326"/>
    </source>
</evidence>